<keyword evidence="2" id="KW-0238">DNA-binding</keyword>
<evidence type="ECO:0000313" key="6">
    <source>
        <dbReference type="EMBL" id="RGL11535.1"/>
    </source>
</evidence>
<dbReference type="GO" id="GO:0003677">
    <property type="term" value="F:DNA binding"/>
    <property type="evidence" value="ECO:0007669"/>
    <property type="project" value="UniProtKB-KW"/>
</dbReference>
<dbReference type="GO" id="GO:0003700">
    <property type="term" value="F:DNA-binding transcription factor activity"/>
    <property type="evidence" value="ECO:0007669"/>
    <property type="project" value="InterPro"/>
</dbReference>
<name>A0A3E4QWI0_9ACTN</name>
<dbReference type="CDD" id="cd05013">
    <property type="entry name" value="SIS_RpiR"/>
    <property type="match status" value="1"/>
</dbReference>
<accession>A0A3E4QWI0</accession>
<gene>
    <name evidence="6" type="ORF">DXC81_01710</name>
</gene>
<reference evidence="6 7" key="1">
    <citation type="submission" date="2018-08" db="EMBL/GenBank/DDBJ databases">
        <title>A genome reference for cultivated species of the human gut microbiota.</title>
        <authorList>
            <person name="Zou Y."/>
            <person name="Xue W."/>
            <person name="Luo G."/>
        </authorList>
    </citation>
    <scope>NUCLEOTIDE SEQUENCE [LARGE SCALE GENOMIC DNA]</scope>
    <source>
        <strain evidence="6 7">TF08-14</strain>
    </source>
</reference>
<dbReference type="PROSITE" id="PS51464">
    <property type="entry name" value="SIS"/>
    <property type="match status" value="1"/>
</dbReference>
<dbReference type="Gene3D" id="3.40.50.10490">
    <property type="entry name" value="Glucose-6-phosphate isomerase like protein, domain 1"/>
    <property type="match status" value="1"/>
</dbReference>
<dbReference type="SUPFAM" id="SSF46689">
    <property type="entry name" value="Homeodomain-like"/>
    <property type="match status" value="1"/>
</dbReference>
<dbReference type="RefSeq" id="WP_117678899.1">
    <property type="nucleotide sequence ID" value="NZ_CALJOO010000014.1"/>
</dbReference>
<dbReference type="Gene3D" id="1.10.10.10">
    <property type="entry name" value="Winged helix-like DNA-binding domain superfamily/Winged helix DNA-binding domain"/>
    <property type="match status" value="1"/>
</dbReference>
<dbReference type="InterPro" id="IPR046348">
    <property type="entry name" value="SIS_dom_sf"/>
</dbReference>
<evidence type="ECO:0000256" key="3">
    <source>
        <dbReference type="ARBA" id="ARBA00023163"/>
    </source>
</evidence>
<dbReference type="Proteomes" id="UP000260943">
    <property type="component" value="Unassembled WGS sequence"/>
</dbReference>
<dbReference type="EMBL" id="QSRJ01000002">
    <property type="protein sequence ID" value="RGL11535.1"/>
    <property type="molecule type" value="Genomic_DNA"/>
</dbReference>
<dbReference type="InterPro" id="IPR001347">
    <property type="entry name" value="SIS_dom"/>
</dbReference>
<dbReference type="Pfam" id="PF01380">
    <property type="entry name" value="SIS"/>
    <property type="match status" value="1"/>
</dbReference>
<dbReference type="GO" id="GO:1901135">
    <property type="term" value="P:carbohydrate derivative metabolic process"/>
    <property type="evidence" value="ECO:0007669"/>
    <property type="project" value="InterPro"/>
</dbReference>
<keyword evidence="1" id="KW-0805">Transcription regulation</keyword>
<dbReference type="GO" id="GO:0097367">
    <property type="term" value="F:carbohydrate derivative binding"/>
    <property type="evidence" value="ECO:0007669"/>
    <property type="project" value="InterPro"/>
</dbReference>
<evidence type="ECO:0000313" key="7">
    <source>
        <dbReference type="Proteomes" id="UP000260943"/>
    </source>
</evidence>
<dbReference type="PROSITE" id="PS51071">
    <property type="entry name" value="HTH_RPIR"/>
    <property type="match status" value="1"/>
</dbReference>
<organism evidence="6 7">
    <name type="scientific">Collinsella tanakaei</name>
    <dbReference type="NCBI Taxonomy" id="626935"/>
    <lineage>
        <taxon>Bacteria</taxon>
        <taxon>Bacillati</taxon>
        <taxon>Actinomycetota</taxon>
        <taxon>Coriobacteriia</taxon>
        <taxon>Coriobacteriales</taxon>
        <taxon>Coriobacteriaceae</taxon>
        <taxon>Collinsella</taxon>
    </lineage>
</organism>
<feature type="domain" description="SIS" evidence="5">
    <location>
        <begin position="116"/>
        <end position="258"/>
    </location>
</feature>
<dbReference type="Pfam" id="PF01418">
    <property type="entry name" value="HTH_6"/>
    <property type="match status" value="1"/>
</dbReference>
<comment type="caution">
    <text evidence="6">The sequence shown here is derived from an EMBL/GenBank/DDBJ whole genome shotgun (WGS) entry which is preliminary data.</text>
</comment>
<dbReference type="PANTHER" id="PTHR30514">
    <property type="entry name" value="GLUCOKINASE"/>
    <property type="match status" value="1"/>
</dbReference>
<dbReference type="PANTHER" id="PTHR30514:SF1">
    <property type="entry name" value="HTH-TYPE TRANSCRIPTIONAL REGULATOR HEXR-RELATED"/>
    <property type="match status" value="1"/>
</dbReference>
<evidence type="ECO:0000259" key="4">
    <source>
        <dbReference type="PROSITE" id="PS51071"/>
    </source>
</evidence>
<feature type="domain" description="HTH rpiR-type" evidence="4">
    <location>
        <begin position="1"/>
        <end position="76"/>
    </location>
</feature>
<dbReference type="SUPFAM" id="SSF53697">
    <property type="entry name" value="SIS domain"/>
    <property type="match status" value="1"/>
</dbReference>
<dbReference type="InterPro" id="IPR000281">
    <property type="entry name" value="HTH_RpiR"/>
</dbReference>
<evidence type="ECO:0000259" key="5">
    <source>
        <dbReference type="PROSITE" id="PS51464"/>
    </source>
</evidence>
<dbReference type="InterPro" id="IPR009057">
    <property type="entry name" value="Homeodomain-like_sf"/>
</dbReference>
<evidence type="ECO:0000256" key="1">
    <source>
        <dbReference type="ARBA" id="ARBA00023015"/>
    </source>
</evidence>
<sequence>MFSATVKSMYPKFSMAEKKIADYLLVNRGELADMTSYELAERLGVGQSTVIRFSKKMGYRMFGELIEDVQHAKGGVESEIEPEDAPFEVLSKLGEQYHGFIDAVVKSNAGDNFDAAARYINRASTVVCYGYLNSHILAEYLGDSLVELGVQAISVDDFVQAKRRILMLDPTRDVVIVISKSGEKAEPVGIAEYAQSLHIPVISISDAAGNSLSKKSDIHLKILEDDNRSTPAPAMGTFAGVLFALDALTMCIFQLDRKRYQKSYGESLVAAFSARR</sequence>
<proteinExistence type="predicted"/>
<dbReference type="InterPro" id="IPR036388">
    <property type="entry name" value="WH-like_DNA-bd_sf"/>
</dbReference>
<protein>
    <submittedName>
        <fullName evidence="6">MurR/RpiR family transcriptional regulator</fullName>
    </submittedName>
</protein>
<dbReference type="AlphaFoldDB" id="A0A3E4QWI0"/>
<evidence type="ECO:0000256" key="2">
    <source>
        <dbReference type="ARBA" id="ARBA00023125"/>
    </source>
</evidence>
<dbReference type="InterPro" id="IPR035472">
    <property type="entry name" value="RpiR-like_SIS"/>
</dbReference>
<dbReference type="InterPro" id="IPR047640">
    <property type="entry name" value="RpiR-like"/>
</dbReference>
<keyword evidence="3" id="KW-0804">Transcription</keyword>